<evidence type="ECO:0000313" key="2">
    <source>
        <dbReference type="EMBL" id="VFU41136.1"/>
    </source>
</evidence>
<dbReference type="AlphaFoldDB" id="A0A6N2LUU5"/>
<dbReference type="InterPro" id="IPR002625">
    <property type="entry name" value="Smr_dom"/>
</dbReference>
<proteinExistence type="predicted"/>
<gene>
    <name evidence="2" type="ORF">SVIM_LOCUS240463</name>
</gene>
<dbReference type="PROSITE" id="PS50828">
    <property type="entry name" value="SMR"/>
    <property type="match status" value="1"/>
</dbReference>
<sequence length="216" mass="24306">MIFETDALKYNDHNNDKNNIELREDVGVSSSVDAAANMKLILGHLKSIPVEPEWEEDDLYLSHRKNALTMMRHLQQHLRAQEKWSASEQLNAQAAKEILSIRNSDNDPWKLDLHGLHAAEAVQALQEHLLKIETPVPNNRSTSPCRIKTRNGIIHSSPFDAFRTVDSENLDRQQAALRQRRTSVQVITGVGNHSRGQAALPTAVKSFLNDNGLEIP</sequence>
<dbReference type="PANTHER" id="PTHR47812">
    <property type="entry name" value="SMR (SMALL MUTS RELATED) DOMAIN-CONTAINING PROTEIN"/>
    <property type="match status" value="1"/>
</dbReference>
<protein>
    <recommendedName>
        <fullName evidence="1">Smr domain-containing protein</fullName>
    </recommendedName>
</protein>
<dbReference type="PANTHER" id="PTHR47812:SF2">
    <property type="entry name" value="SMR (SMALL MUTS RELATED) DOMAIN-CONTAINING PROTEIN"/>
    <property type="match status" value="1"/>
</dbReference>
<dbReference type="InterPro" id="IPR036063">
    <property type="entry name" value="Smr_dom_sf"/>
</dbReference>
<name>A0A6N2LUU5_SALVM</name>
<dbReference type="EMBL" id="CAADRP010001558">
    <property type="protein sequence ID" value="VFU41136.1"/>
    <property type="molecule type" value="Genomic_DNA"/>
</dbReference>
<dbReference type="Gene3D" id="3.30.1370.110">
    <property type="match status" value="1"/>
</dbReference>
<accession>A0A6N2LUU5</accession>
<organism evidence="2">
    <name type="scientific">Salix viminalis</name>
    <name type="common">Common osier</name>
    <name type="synonym">Basket willow</name>
    <dbReference type="NCBI Taxonomy" id="40686"/>
    <lineage>
        <taxon>Eukaryota</taxon>
        <taxon>Viridiplantae</taxon>
        <taxon>Streptophyta</taxon>
        <taxon>Embryophyta</taxon>
        <taxon>Tracheophyta</taxon>
        <taxon>Spermatophyta</taxon>
        <taxon>Magnoliopsida</taxon>
        <taxon>eudicotyledons</taxon>
        <taxon>Gunneridae</taxon>
        <taxon>Pentapetalae</taxon>
        <taxon>rosids</taxon>
        <taxon>fabids</taxon>
        <taxon>Malpighiales</taxon>
        <taxon>Salicaceae</taxon>
        <taxon>Saliceae</taxon>
        <taxon>Salix</taxon>
    </lineage>
</organism>
<evidence type="ECO:0000259" key="1">
    <source>
        <dbReference type="PROSITE" id="PS50828"/>
    </source>
</evidence>
<dbReference type="SUPFAM" id="SSF160443">
    <property type="entry name" value="SMR domain-like"/>
    <property type="match status" value="1"/>
</dbReference>
<feature type="domain" description="Smr" evidence="1">
    <location>
        <begin position="111"/>
        <end position="216"/>
    </location>
</feature>
<reference evidence="2" key="1">
    <citation type="submission" date="2019-03" db="EMBL/GenBank/DDBJ databases">
        <authorList>
            <person name="Mank J."/>
            <person name="Almeida P."/>
        </authorList>
    </citation>
    <scope>NUCLEOTIDE SEQUENCE</scope>
    <source>
        <strain evidence="2">78183</strain>
    </source>
</reference>